<dbReference type="InterPro" id="IPR043131">
    <property type="entry name" value="BCAT-like_N"/>
</dbReference>
<dbReference type="PANTHER" id="PTHR42743:SF10">
    <property type="entry name" value="D-ALANINE AMINOTRANSFERASE"/>
    <property type="match status" value="1"/>
</dbReference>
<evidence type="ECO:0000256" key="4">
    <source>
        <dbReference type="ARBA" id="ARBA00022909"/>
    </source>
</evidence>
<dbReference type="GO" id="GO:0008696">
    <property type="term" value="F:4-amino-4-deoxychorismate lyase activity"/>
    <property type="evidence" value="ECO:0007669"/>
    <property type="project" value="UniProtKB-EC"/>
</dbReference>
<keyword evidence="14" id="KW-1185">Reference proteome</keyword>
<dbReference type="PROSITE" id="PS00770">
    <property type="entry name" value="AA_TRANSFER_CLASS_4"/>
    <property type="match status" value="1"/>
</dbReference>
<dbReference type="GO" id="GO:0008652">
    <property type="term" value="P:amino acid biosynthetic process"/>
    <property type="evidence" value="ECO:0007669"/>
    <property type="project" value="UniProtKB-ARBA"/>
</dbReference>
<gene>
    <name evidence="13" type="ORF">DFP79_2162</name>
</gene>
<evidence type="ECO:0000256" key="6">
    <source>
        <dbReference type="ARBA" id="ARBA00035676"/>
    </source>
</evidence>
<dbReference type="Proteomes" id="UP000294656">
    <property type="component" value="Unassembled WGS sequence"/>
</dbReference>
<dbReference type="SUPFAM" id="SSF56752">
    <property type="entry name" value="D-aminoacid aminotransferase-like PLP-dependent enzymes"/>
    <property type="match status" value="1"/>
</dbReference>
<dbReference type="GO" id="GO:0005829">
    <property type="term" value="C:cytosol"/>
    <property type="evidence" value="ECO:0007669"/>
    <property type="project" value="TreeGrafter"/>
</dbReference>
<evidence type="ECO:0000256" key="12">
    <source>
        <dbReference type="RuleBase" id="RU004516"/>
    </source>
</evidence>
<dbReference type="FunFam" id="3.20.10.10:FF:000002">
    <property type="entry name" value="D-alanine aminotransferase"/>
    <property type="match status" value="1"/>
</dbReference>
<evidence type="ECO:0000256" key="1">
    <source>
        <dbReference type="ARBA" id="ARBA00001933"/>
    </source>
</evidence>
<sequence length="285" mass="31866">MSIVYLNGEYMPMSEAKISPMDRGFLFGDGIYEVIPSYDGKLVGFAPHIERMDQGLSFIDIELDYSIDTWRDICETLIEKNGGGNQGIYLHVSRGTDSKRFHAYPDNIAPTVYAFSFEIAPAPKPEKGTVKQYKVSSTQDLRWKRCNIKSTALLGNVMHFQQGYEAGNNEIILYNANDEMTEGSACNAYIVKDGTVITPPLDHQILPGITRLMLLDILRKDGSIKVEERAVTMDEVRNADEIWLTSSSKEIAPVVELDGTPVGDGKVGDVWEQAQRLYSAGKYDY</sequence>
<comment type="cofactor">
    <cofactor evidence="1 12">
        <name>pyridoxal 5'-phosphate</name>
        <dbReference type="ChEBI" id="CHEBI:597326"/>
    </cofactor>
</comment>
<dbReference type="InterPro" id="IPR043132">
    <property type="entry name" value="BCAT-like_C"/>
</dbReference>
<dbReference type="Gene3D" id="3.20.10.10">
    <property type="entry name" value="D-amino Acid Aminotransferase, subunit A, domain 2"/>
    <property type="match status" value="1"/>
</dbReference>
<dbReference type="Pfam" id="PF01063">
    <property type="entry name" value="Aminotran_4"/>
    <property type="match status" value="1"/>
</dbReference>
<name>A0A4R6M8Q1_9GAMM</name>
<dbReference type="InterPro" id="IPR001544">
    <property type="entry name" value="Aminotrans_IV"/>
</dbReference>
<reference evidence="13 14" key="1">
    <citation type="submission" date="2019-03" db="EMBL/GenBank/DDBJ databases">
        <title>Genomic Encyclopedia of Type Strains, Phase III (KMG-III): the genomes of soil and plant-associated and newly described type strains.</title>
        <authorList>
            <person name="Whitman W."/>
        </authorList>
    </citation>
    <scope>NUCLEOTIDE SEQUENCE [LARGE SCALE GENOMIC DNA]</scope>
    <source>
        <strain evidence="13 14">CECT 7378</strain>
    </source>
</reference>
<proteinExistence type="inferred from homology"/>
<dbReference type="RefSeq" id="WP_133503928.1">
    <property type="nucleotide sequence ID" value="NZ_SNXC01000012.1"/>
</dbReference>
<comment type="caution">
    <text evidence="13">The sequence shown here is derived from an EMBL/GenBank/DDBJ whole genome shotgun (WGS) entry which is preliminary data.</text>
</comment>
<dbReference type="GO" id="GO:0046656">
    <property type="term" value="P:folic acid biosynthetic process"/>
    <property type="evidence" value="ECO:0007669"/>
    <property type="project" value="UniProtKB-KW"/>
</dbReference>
<evidence type="ECO:0000256" key="5">
    <source>
        <dbReference type="ARBA" id="ARBA00035633"/>
    </source>
</evidence>
<evidence type="ECO:0000256" key="7">
    <source>
        <dbReference type="ARBA" id="ARBA00049529"/>
    </source>
</evidence>
<dbReference type="Gene3D" id="3.30.470.10">
    <property type="match status" value="1"/>
</dbReference>
<comment type="catalytic activity">
    <reaction evidence="7">
        <text>4-amino-4-deoxychorismate = 4-aminobenzoate + pyruvate + H(+)</text>
        <dbReference type="Rhea" id="RHEA:16201"/>
        <dbReference type="ChEBI" id="CHEBI:15361"/>
        <dbReference type="ChEBI" id="CHEBI:15378"/>
        <dbReference type="ChEBI" id="CHEBI:17836"/>
        <dbReference type="ChEBI" id="CHEBI:58406"/>
        <dbReference type="EC" id="4.1.3.38"/>
    </reaction>
</comment>
<evidence type="ECO:0000256" key="11">
    <source>
        <dbReference type="RuleBase" id="RU004106"/>
    </source>
</evidence>
<keyword evidence="4" id="KW-0289">Folate biosynthesis</keyword>
<dbReference type="EMBL" id="SNXC01000012">
    <property type="protein sequence ID" value="TDO97345.1"/>
    <property type="molecule type" value="Genomic_DNA"/>
</dbReference>
<comment type="similarity">
    <text evidence="2 11">Belongs to the class-IV pyridoxal-phosphate-dependent aminotransferase family.</text>
</comment>
<comment type="pathway">
    <text evidence="5">Cofactor biosynthesis; tetrahydrofolate biosynthesis; 4-aminobenzoate from chorismate: step 2/2.</text>
</comment>
<evidence type="ECO:0000256" key="8">
    <source>
        <dbReference type="ARBA" id="ARBA00054027"/>
    </source>
</evidence>
<comment type="function">
    <text evidence="8">Involved in the biosynthesis of p-aminobenzoate (PABA), a precursor of tetrahydrofolate. Converts 4-amino-4-deoxychorismate into 4-aminobenzoate (PABA) and pyruvate.</text>
</comment>
<evidence type="ECO:0000256" key="2">
    <source>
        <dbReference type="ARBA" id="ARBA00009320"/>
    </source>
</evidence>
<dbReference type="AlphaFoldDB" id="A0A4R6M8Q1"/>
<dbReference type="InterPro" id="IPR050571">
    <property type="entry name" value="Class-IV_PLP-Dep_Aminotrnsfr"/>
</dbReference>
<keyword evidence="3 12" id="KW-0663">Pyridoxal phosphate</keyword>
<dbReference type="PANTHER" id="PTHR42743">
    <property type="entry name" value="AMINO-ACID AMINOTRANSFERASE"/>
    <property type="match status" value="1"/>
</dbReference>
<accession>A0A4R6M8Q1</accession>
<dbReference type="OrthoDB" id="21319at2"/>
<dbReference type="EC" id="4.1.3.38" evidence="6"/>
<evidence type="ECO:0000256" key="10">
    <source>
        <dbReference type="ARBA" id="ARBA00080135"/>
    </source>
</evidence>
<evidence type="ECO:0000313" key="14">
    <source>
        <dbReference type="Proteomes" id="UP000294656"/>
    </source>
</evidence>
<protein>
    <recommendedName>
        <fullName evidence="9">Aminodeoxychorismate lyase</fullName>
        <ecNumber evidence="6">4.1.3.38</ecNumber>
    </recommendedName>
    <alternativeName>
        <fullName evidence="10">4-amino-4-deoxychorismate lyase</fullName>
    </alternativeName>
</protein>
<dbReference type="InterPro" id="IPR018300">
    <property type="entry name" value="Aminotrans_IV_CS"/>
</dbReference>
<organism evidence="13 14">
    <name type="scientific">Marinomonas balearica</name>
    <dbReference type="NCBI Taxonomy" id="491947"/>
    <lineage>
        <taxon>Bacteria</taxon>
        <taxon>Pseudomonadati</taxon>
        <taxon>Pseudomonadota</taxon>
        <taxon>Gammaproteobacteria</taxon>
        <taxon>Oceanospirillales</taxon>
        <taxon>Oceanospirillaceae</taxon>
        <taxon>Marinomonas</taxon>
    </lineage>
</organism>
<dbReference type="CDD" id="cd01558">
    <property type="entry name" value="D-AAT_like"/>
    <property type="match status" value="1"/>
</dbReference>
<evidence type="ECO:0000313" key="13">
    <source>
        <dbReference type="EMBL" id="TDO97345.1"/>
    </source>
</evidence>
<evidence type="ECO:0000256" key="9">
    <source>
        <dbReference type="ARBA" id="ARBA00069174"/>
    </source>
</evidence>
<evidence type="ECO:0000256" key="3">
    <source>
        <dbReference type="ARBA" id="ARBA00022898"/>
    </source>
</evidence>
<dbReference type="InterPro" id="IPR036038">
    <property type="entry name" value="Aminotransferase-like"/>
</dbReference>